<evidence type="ECO:0000256" key="5">
    <source>
        <dbReference type="PIRSR" id="PIRSR602081-1"/>
    </source>
</evidence>
<evidence type="ECO:0000256" key="4">
    <source>
        <dbReference type="ARBA" id="ARBA00022991"/>
    </source>
</evidence>
<comment type="caution">
    <text evidence="10">The sequence shown here is derived from an EMBL/GenBank/DDBJ whole genome shotgun (WGS) entry which is preliminary data.</text>
</comment>
<feature type="domain" description="Photolyase/cryptochrome alpha/beta" evidence="9">
    <location>
        <begin position="1"/>
        <end position="164"/>
    </location>
</feature>
<dbReference type="Proteomes" id="UP000017559">
    <property type="component" value="Unassembled WGS sequence"/>
</dbReference>
<gene>
    <name evidence="10" type="ORF">Moror_16012</name>
</gene>
<evidence type="ECO:0000256" key="2">
    <source>
        <dbReference type="ARBA" id="ARBA00022630"/>
    </source>
</evidence>
<feature type="compositionally biased region" description="Basic and acidic residues" evidence="8">
    <location>
        <begin position="566"/>
        <end position="580"/>
    </location>
</feature>
<comment type="cofactor">
    <cofactor evidence="7">
        <name>(6R)-5,10-methylene-5,6,7,8-tetrahydrofolate</name>
        <dbReference type="ChEBI" id="CHEBI:15636"/>
    </cofactor>
    <text evidence="7">Binds 1 5,10-methenyltetrahydrofolate (MTHF) per subunit.</text>
</comment>
<sequence length="591" mass="66775">MYLIYLLRRDLRVSDNPILHALKTVKNSKFTHLLPLYVLSPTQVEVSGFLSSDEEKSPYPEARSRLAGFWRCGPYRAKFLAESLWDLKSSLNKIDSDLIIRIGLMEDIVRELLEADGLKGKIGGVWLSKEWGSEEIEEERKTERVVREFGGDNVEWKVWNGEQMLIHDDDLPFQPSQTHDVFTTFRKTVEPLRNNVRKPCAQATSLRPLPSSIPPQSSPFSIPSSLPELVHALQKPVLDLGLSHPITKPAPNARSAHPFTGGETNAHKRVIHLLASGSMSSYKDTRNALLGEDFSTKLAGYLSLGCITARQINAYILAFEEGKPLPYPHLHGDVTEQLMKANGYAKGENKGTAAVRFELLWRDYMQLCLRKYGTSIFSIKGFRGHIANSKDKNRHYSWSSLSSPSTRQKLERFLRGETGTGFIDASMRELALTGYTSNRARQNCASFLATWLAIDWRLGAEWYESLLIDYDVASNYGNWAYVAGVGNDPRASEGKPRKFNPVKQGFDYDAKGEYVKTWIGEFSGFNMKEEWLFQAWKGLEKGDTDVVNKLRDIEWAKDPLVRINYEGRRRGASDNNEKGKSKGRGPGGKQK</sequence>
<dbReference type="PANTHER" id="PTHR11455">
    <property type="entry name" value="CRYPTOCHROME"/>
    <property type="match status" value="1"/>
</dbReference>
<evidence type="ECO:0000256" key="1">
    <source>
        <dbReference type="ARBA" id="ARBA00005862"/>
    </source>
</evidence>
<dbReference type="Gene3D" id="3.40.50.620">
    <property type="entry name" value="HUPs"/>
    <property type="match status" value="1"/>
</dbReference>
<keyword evidence="3 5" id="KW-0274">FAD</keyword>
<reference evidence="10 11" key="1">
    <citation type="journal article" date="2014" name="BMC Genomics">
        <title>Genome and secretome analysis of the hemibiotrophic fungal pathogen, Moniliophthora roreri, which causes frosty pod rot disease of cacao: mechanisms of the biotrophic and necrotrophic phases.</title>
        <authorList>
            <person name="Meinhardt L.W."/>
            <person name="Costa G.G.L."/>
            <person name="Thomazella D.P.T."/>
            <person name="Teixeira P.J.P.L."/>
            <person name="Carazzolle M.F."/>
            <person name="Schuster S.C."/>
            <person name="Carlson J.E."/>
            <person name="Guiltinan M.J."/>
            <person name="Mieczkowski P."/>
            <person name="Farmer A."/>
            <person name="Ramaraj T."/>
            <person name="Crozier J."/>
            <person name="Davis R.E."/>
            <person name="Shao J."/>
            <person name="Melnick R.L."/>
            <person name="Pereira G.A.G."/>
            <person name="Bailey B.A."/>
        </authorList>
    </citation>
    <scope>NUCLEOTIDE SEQUENCE [LARGE SCALE GENOMIC DNA]</scope>
    <source>
        <strain evidence="10 11">MCA 2997</strain>
    </source>
</reference>
<accession>V2YLX0</accession>
<dbReference type="KEGG" id="mrr:Moror_16012"/>
<protein>
    <recommendedName>
        <fullName evidence="7">Cryptochrome DASH</fullName>
    </recommendedName>
</protein>
<dbReference type="AlphaFoldDB" id="V2YLX0"/>
<dbReference type="SUPFAM" id="SSF48173">
    <property type="entry name" value="Cryptochrome/photolyase FAD-binding domain"/>
    <property type="match status" value="1"/>
</dbReference>
<dbReference type="InterPro" id="IPR005101">
    <property type="entry name" value="Cryptochr/Photolyase_FAD-bd"/>
</dbReference>
<dbReference type="HOGENOM" id="CLU_010348_6_1_1"/>
<evidence type="ECO:0000256" key="3">
    <source>
        <dbReference type="ARBA" id="ARBA00022827"/>
    </source>
</evidence>
<organism evidence="10 11">
    <name type="scientific">Moniliophthora roreri (strain MCA 2997)</name>
    <name type="common">Cocoa frosty pod rot fungus</name>
    <name type="synonym">Crinipellis roreri</name>
    <dbReference type="NCBI Taxonomy" id="1381753"/>
    <lineage>
        <taxon>Eukaryota</taxon>
        <taxon>Fungi</taxon>
        <taxon>Dikarya</taxon>
        <taxon>Basidiomycota</taxon>
        <taxon>Agaricomycotina</taxon>
        <taxon>Agaricomycetes</taxon>
        <taxon>Agaricomycetidae</taxon>
        <taxon>Agaricales</taxon>
        <taxon>Marasmiineae</taxon>
        <taxon>Marasmiaceae</taxon>
        <taxon>Moniliophthora</taxon>
    </lineage>
</organism>
<dbReference type="PANTHER" id="PTHR11455:SF22">
    <property type="entry name" value="CRYPTOCHROME DASH"/>
    <property type="match status" value="1"/>
</dbReference>
<feature type="site" description="Electron transfer via tryptophanyl radical" evidence="6">
    <location>
        <position position="479"/>
    </location>
</feature>
<keyword evidence="11" id="KW-1185">Reference proteome</keyword>
<dbReference type="Gene3D" id="1.25.40.80">
    <property type="match status" value="1"/>
</dbReference>
<feature type="site" description="Electron transfer via tryptophanyl radical" evidence="6">
    <location>
        <position position="398"/>
    </location>
</feature>
<dbReference type="InterPro" id="IPR036155">
    <property type="entry name" value="Crypto/Photolyase_N_sf"/>
</dbReference>
<dbReference type="Pfam" id="PF00875">
    <property type="entry name" value="DNA_photolyase"/>
    <property type="match status" value="1"/>
</dbReference>
<dbReference type="Pfam" id="PF03441">
    <property type="entry name" value="FAD_binding_7"/>
    <property type="match status" value="1"/>
</dbReference>
<dbReference type="InterPro" id="IPR014133">
    <property type="entry name" value="Cry_DASH"/>
</dbReference>
<evidence type="ECO:0000313" key="11">
    <source>
        <dbReference type="Proteomes" id="UP000017559"/>
    </source>
</evidence>
<feature type="binding site" evidence="5">
    <location>
        <begin position="469"/>
        <end position="471"/>
    </location>
    <ligand>
        <name>FAD</name>
        <dbReference type="ChEBI" id="CHEBI:57692"/>
    </ligand>
</feature>
<dbReference type="STRING" id="1381753.V2YLX0"/>
<dbReference type="PRINTS" id="PR00147">
    <property type="entry name" value="DNAPHOTLYASE"/>
</dbReference>
<dbReference type="NCBIfam" id="TIGR02765">
    <property type="entry name" value="crypto_DASH"/>
    <property type="match status" value="1"/>
</dbReference>
<evidence type="ECO:0000256" key="6">
    <source>
        <dbReference type="PIRSR" id="PIRSR602081-2"/>
    </source>
</evidence>
<dbReference type="InterPro" id="IPR002081">
    <property type="entry name" value="Cryptochrome/DNA_photolyase_1"/>
</dbReference>
<comment type="function">
    <text evidence="7">May have a photoreceptor function.</text>
</comment>
<dbReference type="InterPro" id="IPR036134">
    <property type="entry name" value="Crypto/Photolyase_FAD-like_sf"/>
</dbReference>
<evidence type="ECO:0000313" key="10">
    <source>
        <dbReference type="EMBL" id="ESK92679.1"/>
    </source>
</evidence>
<dbReference type="SUPFAM" id="SSF52425">
    <property type="entry name" value="Cryptochrome/photolyase, N-terminal domain"/>
    <property type="match status" value="1"/>
</dbReference>
<dbReference type="InterPro" id="IPR006050">
    <property type="entry name" value="DNA_photolyase_N"/>
</dbReference>
<dbReference type="Gene3D" id="1.10.579.10">
    <property type="entry name" value="DNA Cyclobutane Dipyrimidine Photolyase, subunit A, domain 3"/>
    <property type="match status" value="1"/>
</dbReference>
<name>V2YLX0_MONRO</name>
<evidence type="ECO:0000259" key="9">
    <source>
        <dbReference type="PROSITE" id="PS51645"/>
    </source>
</evidence>
<dbReference type="OrthoDB" id="435881at2759"/>
<feature type="site" description="Electron transfer via tryptophanyl radical" evidence="6">
    <location>
        <position position="456"/>
    </location>
</feature>
<keyword evidence="4 7" id="KW-0157">Chromophore</keyword>
<evidence type="ECO:0000256" key="7">
    <source>
        <dbReference type="RuleBase" id="RU367151"/>
    </source>
</evidence>
<dbReference type="PROSITE" id="PS51645">
    <property type="entry name" value="PHR_CRY_ALPHA_BETA"/>
    <property type="match status" value="1"/>
</dbReference>
<comment type="similarity">
    <text evidence="1 7">Belongs to the DNA photolyase class-1 family.</text>
</comment>
<dbReference type="GO" id="GO:0000719">
    <property type="term" value="P:photoreactive repair"/>
    <property type="evidence" value="ECO:0007669"/>
    <property type="project" value="TreeGrafter"/>
</dbReference>
<evidence type="ECO:0000256" key="8">
    <source>
        <dbReference type="SAM" id="MobiDB-lite"/>
    </source>
</evidence>
<dbReference type="EMBL" id="AWSO01000261">
    <property type="protein sequence ID" value="ESK92679.1"/>
    <property type="molecule type" value="Genomic_DNA"/>
</dbReference>
<keyword evidence="2 5" id="KW-0285">Flavoprotein</keyword>
<feature type="region of interest" description="Disordered" evidence="8">
    <location>
        <begin position="566"/>
        <end position="591"/>
    </location>
</feature>
<comment type="cofactor">
    <cofactor evidence="5 7">
        <name>FAD</name>
        <dbReference type="ChEBI" id="CHEBI:57692"/>
    </cofactor>
    <text evidence="5 7">Binds 1 FAD per subunit.</text>
</comment>
<feature type="binding site" evidence="5">
    <location>
        <position position="282"/>
    </location>
    <ligand>
        <name>FAD</name>
        <dbReference type="ChEBI" id="CHEBI:57692"/>
    </ligand>
</feature>
<dbReference type="InterPro" id="IPR014729">
    <property type="entry name" value="Rossmann-like_a/b/a_fold"/>
</dbReference>
<proteinExistence type="inferred from homology"/>
<dbReference type="GO" id="GO:0003904">
    <property type="term" value="F:deoxyribodipyrimidine photo-lyase activity"/>
    <property type="evidence" value="ECO:0007669"/>
    <property type="project" value="TreeGrafter"/>
</dbReference>
<dbReference type="GO" id="GO:0071949">
    <property type="term" value="F:FAD binding"/>
    <property type="evidence" value="ECO:0007669"/>
    <property type="project" value="TreeGrafter"/>
</dbReference>
<dbReference type="GO" id="GO:0003684">
    <property type="term" value="F:damaged DNA binding"/>
    <property type="evidence" value="ECO:0007669"/>
    <property type="project" value="TreeGrafter"/>
</dbReference>